<evidence type="ECO:0000256" key="4">
    <source>
        <dbReference type="ARBA" id="ARBA00023235"/>
    </source>
</evidence>
<proteinExistence type="inferred from homology"/>
<dbReference type="RefSeq" id="WP_344765702.1">
    <property type="nucleotide sequence ID" value="NZ_BAABAK010000004.1"/>
</dbReference>
<evidence type="ECO:0000256" key="5">
    <source>
        <dbReference type="PROSITE-ProRule" id="PRU00277"/>
    </source>
</evidence>
<evidence type="ECO:0000313" key="8">
    <source>
        <dbReference type="EMBL" id="GAA3959397.1"/>
    </source>
</evidence>
<organism evidence="8 9">
    <name type="scientific">Pedobacter ginsengiterrae</name>
    <dbReference type="NCBI Taxonomy" id="871696"/>
    <lineage>
        <taxon>Bacteria</taxon>
        <taxon>Pseudomonadati</taxon>
        <taxon>Bacteroidota</taxon>
        <taxon>Sphingobacteriia</taxon>
        <taxon>Sphingobacteriales</taxon>
        <taxon>Sphingobacteriaceae</taxon>
        <taxon>Pedobacter</taxon>
    </lineage>
</organism>
<evidence type="ECO:0000256" key="6">
    <source>
        <dbReference type="RuleBase" id="RU003915"/>
    </source>
</evidence>
<dbReference type="Gene3D" id="3.10.50.40">
    <property type="match status" value="1"/>
</dbReference>
<keyword evidence="4 5" id="KW-0413">Isomerase</keyword>
<feature type="domain" description="PPIase FKBP-type" evidence="7">
    <location>
        <begin position="78"/>
        <end position="161"/>
    </location>
</feature>
<gene>
    <name evidence="8" type="ORF">GCM10022246_11060</name>
</gene>
<reference evidence="9" key="1">
    <citation type="journal article" date="2019" name="Int. J. Syst. Evol. Microbiol.">
        <title>The Global Catalogue of Microorganisms (GCM) 10K type strain sequencing project: providing services to taxonomists for standard genome sequencing and annotation.</title>
        <authorList>
            <consortium name="The Broad Institute Genomics Platform"/>
            <consortium name="The Broad Institute Genome Sequencing Center for Infectious Disease"/>
            <person name="Wu L."/>
            <person name="Ma J."/>
        </authorList>
    </citation>
    <scope>NUCLEOTIDE SEQUENCE [LARGE SCALE GENOMIC DNA]</scope>
    <source>
        <strain evidence="9">JCM 17338</strain>
    </source>
</reference>
<protein>
    <recommendedName>
        <fullName evidence="6">Peptidyl-prolyl cis-trans isomerase</fullName>
        <ecNumber evidence="6">5.2.1.8</ecNumber>
    </recommendedName>
</protein>
<evidence type="ECO:0000256" key="2">
    <source>
        <dbReference type="ARBA" id="ARBA00006577"/>
    </source>
</evidence>
<dbReference type="PANTHER" id="PTHR43811:SF19">
    <property type="entry name" value="39 KDA FK506-BINDING NUCLEAR PROTEIN"/>
    <property type="match status" value="1"/>
</dbReference>
<dbReference type="EC" id="5.2.1.8" evidence="6"/>
<dbReference type="InterPro" id="IPR001179">
    <property type="entry name" value="PPIase_FKBP_dom"/>
</dbReference>
<dbReference type="PANTHER" id="PTHR43811">
    <property type="entry name" value="FKBP-TYPE PEPTIDYL-PROLYL CIS-TRANS ISOMERASE FKPA"/>
    <property type="match status" value="1"/>
</dbReference>
<evidence type="ECO:0000259" key="7">
    <source>
        <dbReference type="PROSITE" id="PS50059"/>
    </source>
</evidence>
<comment type="caution">
    <text evidence="8">The sequence shown here is derived from an EMBL/GenBank/DDBJ whole genome shotgun (WGS) entry which is preliminary data.</text>
</comment>
<dbReference type="EMBL" id="BAABAK010000004">
    <property type="protein sequence ID" value="GAA3959397.1"/>
    <property type="molecule type" value="Genomic_DNA"/>
</dbReference>
<dbReference type="PROSITE" id="PS50059">
    <property type="entry name" value="FKBP_PPIASE"/>
    <property type="match status" value="1"/>
</dbReference>
<comment type="catalytic activity">
    <reaction evidence="1 5 6">
        <text>[protein]-peptidylproline (omega=180) = [protein]-peptidylproline (omega=0)</text>
        <dbReference type="Rhea" id="RHEA:16237"/>
        <dbReference type="Rhea" id="RHEA-COMP:10747"/>
        <dbReference type="Rhea" id="RHEA-COMP:10748"/>
        <dbReference type="ChEBI" id="CHEBI:83833"/>
        <dbReference type="ChEBI" id="CHEBI:83834"/>
        <dbReference type="EC" id="5.2.1.8"/>
    </reaction>
</comment>
<dbReference type="SUPFAM" id="SSF54534">
    <property type="entry name" value="FKBP-like"/>
    <property type="match status" value="1"/>
</dbReference>
<dbReference type="Pfam" id="PF00254">
    <property type="entry name" value="FKBP_C"/>
    <property type="match status" value="1"/>
</dbReference>
<keyword evidence="3 5" id="KW-0697">Rotamase</keyword>
<dbReference type="InterPro" id="IPR046357">
    <property type="entry name" value="PPIase_dom_sf"/>
</dbReference>
<dbReference type="Proteomes" id="UP001501081">
    <property type="component" value="Unassembled WGS sequence"/>
</dbReference>
<evidence type="ECO:0000256" key="3">
    <source>
        <dbReference type="ARBA" id="ARBA00023110"/>
    </source>
</evidence>
<accession>A0ABP7P530</accession>
<evidence type="ECO:0000313" key="9">
    <source>
        <dbReference type="Proteomes" id="UP001501081"/>
    </source>
</evidence>
<name>A0ABP7P530_9SPHI</name>
<comment type="similarity">
    <text evidence="2 6">Belongs to the FKBP-type PPIase family.</text>
</comment>
<keyword evidence="9" id="KW-1185">Reference proteome</keyword>
<evidence type="ECO:0000256" key="1">
    <source>
        <dbReference type="ARBA" id="ARBA00000971"/>
    </source>
</evidence>
<sequence length="162" mass="17550">MIKIKHFLLLVCIAGCFVACKKTDVGDVYDPVPQFKADTTAIRAYVKANNIAVLKNEQYGVFYQIIAAGAGNVTYTSTTQIKVDYEGRLLNGTIFDASKGTSPQFTLGGLIPGWQIGIPYIQKGGQIRLFIPSYYGYGNAANGSIPANSILDFTITLNDIPN</sequence>